<dbReference type="Gene3D" id="3.20.20.140">
    <property type="entry name" value="Metal-dependent hydrolases"/>
    <property type="match status" value="1"/>
</dbReference>
<proteinExistence type="predicted"/>
<evidence type="ECO:0000313" key="2">
    <source>
        <dbReference type="Proteomes" id="UP001595925"/>
    </source>
</evidence>
<dbReference type="PANTHER" id="PTHR42924:SF3">
    <property type="entry name" value="POLYMERASE_HISTIDINOL PHOSPHATASE N-TERMINAL DOMAIN-CONTAINING PROTEIN"/>
    <property type="match status" value="1"/>
</dbReference>
<evidence type="ECO:0000313" key="1">
    <source>
        <dbReference type="EMBL" id="MFC4988052.1"/>
    </source>
</evidence>
<keyword evidence="2" id="KW-1185">Reference proteome</keyword>
<name>A0ABD5QEN5_9EURY</name>
<protein>
    <submittedName>
        <fullName evidence="1">PHP-associated domain-containing protein</fullName>
    </submittedName>
</protein>
<dbReference type="Pfam" id="PF13263">
    <property type="entry name" value="PHP_C"/>
    <property type="match status" value="1"/>
</dbReference>
<dbReference type="AlphaFoldDB" id="A0ABD5QEN5"/>
<dbReference type="InterPro" id="IPR052018">
    <property type="entry name" value="PHP_domain"/>
</dbReference>
<organism evidence="1 2">
    <name type="scientific">Saliphagus infecundisoli</name>
    <dbReference type="NCBI Taxonomy" id="1849069"/>
    <lineage>
        <taxon>Archaea</taxon>
        <taxon>Methanobacteriati</taxon>
        <taxon>Methanobacteriota</taxon>
        <taxon>Stenosarchaea group</taxon>
        <taxon>Halobacteria</taxon>
        <taxon>Halobacteriales</taxon>
        <taxon>Natrialbaceae</taxon>
        <taxon>Saliphagus</taxon>
    </lineage>
</organism>
<dbReference type="SUPFAM" id="SSF89550">
    <property type="entry name" value="PHP domain-like"/>
    <property type="match status" value="1"/>
</dbReference>
<sequence>MSERDEFRVDPHVKVLTDRVVERAIGAGLDAIVYAPHFTRLPEIRAAAAAYSSDDLLVIPAREVFTGSVADRKHVLAIGLREPVPDFITLDAAMAELERQGAAVLAPHPEFATVSLGREELARHRETVDAIEVYNPKHLPRHNRRARAIADAFDYPPFGSSYAHLPSTVGIAYTAFDRAIDGAEGLVEAFHDDAPRRVVHETGVGRWATTARELGHLGWENSWEKIERLFLKGMEPTHPDHIAYGGAFDDVAVY</sequence>
<dbReference type="PANTHER" id="PTHR42924">
    <property type="entry name" value="EXONUCLEASE"/>
    <property type="match status" value="1"/>
</dbReference>
<dbReference type="Proteomes" id="UP001595925">
    <property type="component" value="Unassembled WGS sequence"/>
</dbReference>
<gene>
    <name evidence="1" type="ORF">ACFPFO_09855</name>
</gene>
<dbReference type="EMBL" id="JBHSJG010000036">
    <property type="protein sequence ID" value="MFC4988052.1"/>
    <property type="molecule type" value="Genomic_DNA"/>
</dbReference>
<accession>A0ABD5QEN5</accession>
<dbReference type="RefSeq" id="WP_114578141.1">
    <property type="nucleotide sequence ID" value="NZ_JAIVEF010000001.1"/>
</dbReference>
<dbReference type="InterPro" id="IPR016195">
    <property type="entry name" value="Pol/histidinol_Pase-like"/>
</dbReference>
<reference evidence="1 2" key="1">
    <citation type="journal article" date="2019" name="Int. J. Syst. Evol. Microbiol.">
        <title>The Global Catalogue of Microorganisms (GCM) 10K type strain sequencing project: providing services to taxonomists for standard genome sequencing and annotation.</title>
        <authorList>
            <consortium name="The Broad Institute Genomics Platform"/>
            <consortium name="The Broad Institute Genome Sequencing Center for Infectious Disease"/>
            <person name="Wu L."/>
            <person name="Ma J."/>
        </authorList>
    </citation>
    <scope>NUCLEOTIDE SEQUENCE [LARGE SCALE GENOMIC DNA]</scope>
    <source>
        <strain evidence="1 2">CGMCC 1.15824</strain>
    </source>
</reference>
<comment type="caution">
    <text evidence="1">The sequence shown here is derived from an EMBL/GenBank/DDBJ whole genome shotgun (WGS) entry which is preliminary data.</text>
</comment>